<dbReference type="SUPFAM" id="SSF64518">
    <property type="entry name" value="Phase 1 flagellin"/>
    <property type="match status" value="1"/>
</dbReference>
<keyword evidence="8" id="KW-0969">Cilium</keyword>
<keyword evidence="6" id="KW-0175">Coiled coil</keyword>
<dbReference type="Proteomes" id="UP000029227">
    <property type="component" value="Unassembled WGS sequence"/>
</dbReference>
<organism evidence="8 10">
    <name type="scientific">Photobacterium aphoticum</name>
    <dbReference type="NCBI Taxonomy" id="754436"/>
    <lineage>
        <taxon>Bacteria</taxon>
        <taxon>Pseudomonadati</taxon>
        <taxon>Pseudomonadota</taxon>
        <taxon>Gammaproteobacteria</taxon>
        <taxon>Vibrionales</taxon>
        <taxon>Vibrionaceae</taxon>
        <taxon>Photobacterium</taxon>
    </lineage>
</organism>
<evidence type="ECO:0000256" key="2">
    <source>
        <dbReference type="ARBA" id="ARBA00004613"/>
    </source>
</evidence>
<evidence type="ECO:0000256" key="1">
    <source>
        <dbReference type="ARBA" id="ARBA00004365"/>
    </source>
</evidence>
<comment type="subcellular location">
    <subcellularLocation>
        <location evidence="1">Bacterial flagellum</location>
    </subcellularLocation>
    <subcellularLocation>
        <location evidence="2">Secreted</location>
    </subcellularLocation>
</comment>
<dbReference type="OrthoDB" id="9768249at2"/>
<dbReference type="InterPro" id="IPR001492">
    <property type="entry name" value="Flagellin"/>
</dbReference>
<dbReference type="Proteomes" id="UP000036426">
    <property type="component" value="Unassembled WGS sequence"/>
</dbReference>
<accession>A0A090QWV0</accession>
<keyword evidence="11" id="KW-1185">Reference proteome</keyword>
<dbReference type="Gene3D" id="1.20.1330.10">
    <property type="entry name" value="f41 fragment of flagellin, N-terminal domain"/>
    <property type="match status" value="1"/>
</dbReference>
<dbReference type="Pfam" id="PF00669">
    <property type="entry name" value="Flagellin_N"/>
    <property type="match status" value="1"/>
</dbReference>
<dbReference type="GO" id="GO:0005198">
    <property type="term" value="F:structural molecule activity"/>
    <property type="evidence" value="ECO:0007669"/>
    <property type="project" value="InterPro"/>
</dbReference>
<dbReference type="PANTHER" id="PTHR42792:SF1">
    <property type="entry name" value="FLAGELLAR HOOK-ASSOCIATED PROTEIN 3"/>
    <property type="match status" value="1"/>
</dbReference>
<dbReference type="RefSeq" id="WP_047874577.1">
    <property type="nucleotide sequence ID" value="NZ_BMYC01000018.1"/>
</dbReference>
<dbReference type="InterPro" id="IPR001029">
    <property type="entry name" value="Flagellin_N"/>
</dbReference>
<dbReference type="AlphaFoldDB" id="A0A090QWV0"/>
<feature type="coiled-coil region" evidence="6">
    <location>
        <begin position="52"/>
        <end position="79"/>
    </location>
</feature>
<evidence type="ECO:0000256" key="5">
    <source>
        <dbReference type="ARBA" id="ARBA00023143"/>
    </source>
</evidence>
<evidence type="ECO:0000256" key="6">
    <source>
        <dbReference type="SAM" id="Coils"/>
    </source>
</evidence>
<dbReference type="NCBIfam" id="TIGR02550">
    <property type="entry name" value="flagell_flgL"/>
    <property type="match status" value="1"/>
</dbReference>
<dbReference type="STRING" id="754436.JCM19237_3290"/>
<reference evidence="8 10" key="1">
    <citation type="journal article" date="2014" name="Genome Announc.">
        <title>Draft Genome Sequences of Two Vibrionaceae Species, Vibrio ponticus C121 and Photobacterium aphoticum C119, Isolated as Coral Reef Microbiota.</title>
        <authorList>
            <person name="Al-saari N."/>
            <person name="Meirelles P.M."/>
            <person name="Mino S."/>
            <person name="Suda W."/>
            <person name="Oshima K."/>
            <person name="Hattori M."/>
            <person name="Ohkuma M."/>
            <person name="Thompson F.L."/>
            <person name="Gomez-Gil B."/>
            <person name="Sawabe T."/>
            <person name="Sawabe T."/>
        </authorList>
    </citation>
    <scope>NUCLEOTIDE SEQUENCE [LARGE SCALE GENOMIC DNA]</scope>
    <source>
        <strain evidence="8 10">JCM 19237</strain>
    </source>
</reference>
<keyword evidence="8" id="KW-0282">Flagellum</keyword>
<evidence type="ECO:0000313" key="11">
    <source>
        <dbReference type="Proteomes" id="UP000036426"/>
    </source>
</evidence>
<sequence>MRLSTAQLNDVMLTSMQTSTTGVNKAFIQLNSGEKMLKPSDDPLGSVQLMMLDREQATIDQFQKNITNLKGELGQLESHLDGTNNALLRVEELTASILNASNSTQDGREAIATELENLLDQLVDTANSKSSRGDYLFAGTMTQTEPVSRDPDTGKFVYLGNSEQREVRVAESMTIPANQTADALFFQGGDGSDGADIFNTLDELVTTLRDPSVDGESLTAKVTSAQSNIDGTMQAVNQIWTAVGGDMSSLESIGGSHEDNSLLNKNLISEVKDLDYSEAILSLNTQMAALQASQMTYSKIQNLSLFKMM</sequence>
<dbReference type="GO" id="GO:0071973">
    <property type="term" value="P:bacterial-type flagellum-dependent cell motility"/>
    <property type="evidence" value="ECO:0007669"/>
    <property type="project" value="InterPro"/>
</dbReference>
<comment type="caution">
    <text evidence="8">The sequence shown here is derived from an EMBL/GenBank/DDBJ whole genome shotgun (WGS) entry which is preliminary data.</text>
</comment>
<dbReference type="eggNOG" id="COG1344">
    <property type="taxonomic scope" value="Bacteria"/>
</dbReference>
<proteinExistence type="inferred from homology"/>
<protein>
    <submittedName>
        <fullName evidence="9">Flagellar hook protein FlgL</fullName>
    </submittedName>
    <submittedName>
        <fullName evidence="8">Flagellar hook-associated protein FlgL</fullName>
    </submittedName>
</protein>
<evidence type="ECO:0000313" key="10">
    <source>
        <dbReference type="Proteomes" id="UP000029227"/>
    </source>
</evidence>
<evidence type="ECO:0000256" key="4">
    <source>
        <dbReference type="ARBA" id="ARBA00022525"/>
    </source>
</evidence>
<feature type="domain" description="Flagellin N-terminal" evidence="7">
    <location>
        <begin position="4"/>
        <end position="142"/>
    </location>
</feature>
<reference evidence="9 11" key="2">
    <citation type="submission" date="2015-05" db="EMBL/GenBank/DDBJ databases">
        <title>Photobacterium galathea sp. nov.</title>
        <authorList>
            <person name="Machado H."/>
            <person name="Gram L."/>
        </authorList>
    </citation>
    <scope>NUCLEOTIDE SEQUENCE [LARGE SCALE GENOMIC DNA]</scope>
    <source>
        <strain evidence="9 11">DSM 25995</strain>
    </source>
</reference>
<evidence type="ECO:0000313" key="8">
    <source>
        <dbReference type="EMBL" id="GAL07351.1"/>
    </source>
</evidence>
<dbReference type="InterPro" id="IPR013384">
    <property type="entry name" value="Flagell_FlgL"/>
</dbReference>
<dbReference type="EMBL" id="BBMN01000016">
    <property type="protein sequence ID" value="GAL07351.1"/>
    <property type="molecule type" value="Genomic_DNA"/>
</dbReference>
<name>A0A090QWV0_9GAMM</name>
<comment type="similarity">
    <text evidence="3">Belongs to the bacterial flagellin family.</text>
</comment>
<evidence type="ECO:0000313" key="9">
    <source>
        <dbReference type="EMBL" id="KLV00622.1"/>
    </source>
</evidence>
<dbReference type="PATRIC" id="fig|754436.4.peg.2466"/>
<evidence type="ECO:0000256" key="3">
    <source>
        <dbReference type="ARBA" id="ARBA00005709"/>
    </source>
</evidence>
<dbReference type="PANTHER" id="PTHR42792">
    <property type="entry name" value="FLAGELLIN"/>
    <property type="match status" value="1"/>
</dbReference>
<keyword evidence="5" id="KW-0975">Bacterial flagellum</keyword>
<dbReference type="GO" id="GO:0005576">
    <property type="term" value="C:extracellular region"/>
    <property type="evidence" value="ECO:0007669"/>
    <property type="project" value="UniProtKB-SubCell"/>
</dbReference>
<keyword evidence="4" id="KW-0964">Secreted</keyword>
<evidence type="ECO:0000259" key="7">
    <source>
        <dbReference type="Pfam" id="PF00669"/>
    </source>
</evidence>
<keyword evidence="8" id="KW-0966">Cell projection</keyword>
<dbReference type="EMBL" id="LDOV01000021">
    <property type="protein sequence ID" value="KLV00622.1"/>
    <property type="molecule type" value="Genomic_DNA"/>
</dbReference>
<gene>
    <name evidence="9" type="ORF">ABT58_11615</name>
    <name evidence="8" type="ORF">JCM19237_3290</name>
</gene>
<dbReference type="GO" id="GO:0009424">
    <property type="term" value="C:bacterial-type flagellum hook"/>
    <property type="evidence" value="ECO:0007669"/>
    <property type="project" value="InterPro"/>
</dbReference>